<dbReference type="OrthoDB" id="72539at2"/>
<evidence type="ECO:0000313" key="2">
    <source>
        <dbReference type="Proteomes" id="UP000317940"/>
    </source>
</evidence>
<sequence length="145" mass="15573">MTTDPITAYLDTLTPTAQPFVLRRHEDVTGISGTGVVADGVLFPTAGGSKAVVRWRGERGSTVIWDHLRHVHEIHGHDGRTTVELVPIDELIAALKAVATIRPALGLVSASQFVRGQDSGWDQALAEVRRTITVAITALHSHVEG</sequence>
<comment type="caution">
    <text evidence="1">The sequence shown here is derived from an EMBL/GenBank/DDBJ whole genome shotgun (WGS) entry which is preliminary data.</text>
</comment>
<dbReference type="RefSeq" id="WP_145906120.1">
    <property type="nucleotide sequence ID" value="NZ_BAAAMZ010000021.1"/>
</dbReference>
<organism evidence="1 2">
    <name type="scientific">Kitasatospora viridis</name>
    <dbReference type="NCBI Taxonomy" id="281105"/>
    <lineage>
        <taxon>Bacteria</taxon>
        <taxon>Bacillati</taxon>
        <taxon>Actinomycetota</taxon>
        <taxon>Actinomycetes</taxon>
        <taxon>Kitasatosporales</taxon>
        <taxon>Streptomycetaceae</taxon>
        <taxon>Kitasatospora</taxon>
    </lineage>
</organism>
<evidence type="ECO:0000313" key="1">
    <source>
        <dbReference type="EMBL" id="TWF99946.1"/>
    </source>
</evidence>
<proteinExistence type="predicted"/>
<protein>
    <submittedName>
        <fullName evidence="1">Uncharacterized protein</fullName>
    </submittedName>
</protein>
<keyword evidence="2" id="KW-1185">Reference proteome</keyword>
<reference evidence="1 2" key="1">
    <citation type="submission" date="2019-06" db="EMBL/GenBank/DDBJ databases">
        <title>Sequencing the genomes of 1000 actinobacteria strains.</title>
        <authorList>
            <person name="Klenk H.-P."/>
        </authorList>
    </citation>
    <scope>NUCLEOTIDE SEQUENCE [LARGE SCALE GENOMIC DNA]</scope>
    <source>
        <strain evidence="1 2">DSM 44826</strain>
    </source>
</reference>
<dbReference type="Proteomes" id="UP000317940">
    <property type="component" value="Unassembled WGS sequence"/>
</dbReference>
<dbReference type="EMBL" id="VIWT01000001">
    <property type="protein sequence ID" value="TWF99946.1"/>
    <property type="molecule type" value="Genomic_DNA"/>
</dbReference>
<name>A0A561UKS7_9ACTN</name>
<gene>
    <name evidence="1" type="ORF">FHX73_113806</name>
</gene>
<dbReference type="AlphaFoldDB" id="A0A561UKS7"/>
<accession>A0A561UKS7</accession>